<accession>A0A7M1LJN2</accession>
<reference evidence="2 3" key="1">
    <citation type="submission" date="2020-10" db="EMBL/GenBank/DDBJ databases">
        <title>Campylobacter and Helicobacter PacBio genomes.</title>
        <authorList>
            <person name="Lane C."/>
        </authorList>
    </citation>
    <scope>NUCLEOTIDE SEQUENCE [LARGE SCALE GENOMIC DNA]</scope>
    <source>
        <strain evidence="2 3">2016D-0077</strain>
    </source>
</reference>
<evidence type="ECO:0000313" key="2">
    <source>
        <dbReference type="EMBL" id="QOQ87735.1"/>
    </source>
</evidence>
<gene>
    <name evidence="2" type="ORF">IMC76_02685</name>
</gene>
<feature type="domain" description="LUD" evidence="1">
    <location>
        <begin position="2"/>
        <end position="192"/>
    </location>
</feature>
<dbReference type="Proteomes" id="UP000594749">
    <property type="component" value="Chromosome"/>
</dbReference>
<dbReference type="RefSeq" id="WP_025802531.1">
    <property type="nucleotide sequence ID" value="NZ_CP053842.1"/>
</dbReference>
<proteinExistence type="predicted"/>
<name>A0A7M1LJN2_9BACT</name>
<evidence type="ECO:0000259" key="1">
    <source>
        <dbReference type="Pfam" id="PF02589"/>
    </source>
</evidence>
<keyword evidence="3" id="KW-1185">Reference proteome</keyword>
<protein>
    <submittedName>
        <fullName evidence="2">Lactate utilization protein</fullName>
    </submittedName>
</protein>
<dbReference type="PANTHER" id="PTHR36179:SF2">
    <property type="entry name" value="LUD DOMAIN-CONTAINING PROTEIN"/>
    <property type="match status" value="1"/>
</dbReference>
<dbReference type="AlphaFoldDB" id="A0A7M1LJN2"/>
<dbReference type="OrthoDB" id="9809147at2"/>
<evidence type="ECO:0000313" key="3">
    <source>
        <dbReference type="Proteomes" id="UP000594749"/>
    </source>
</evidence>
<dbReference type="InterPro" id="IPR003741">
    <property type="entry name" value="LUD_dom"/>
</dbReference>
<dbReference type="PANTHER" id="PTHR36179">
    <property type="entry name" value="LUD_DOM DOMAIN-CONTAINING PROTEIN"/>
    <property type="match status" value="1"/>
</dbReference>
<dbReference type="EMBL" id="CP063078">
    <property type="protein sequence ID" value="QOQ87735.1"/>
    <property type="molecule type" value="Genomic_DNA"/>
</dbReference>
<sequence length="198" mass="21826">MRETISNLRENGFEVVVAESGAWALVYAKGMIKRGMSVGLGGSVTVSQIGLLEYLENLPDIKLYNQYEQGITETDNYNRRRMGLVSDLYITGCNAITRDGRLVNADGSGNRIAAQIYGPKKVAIFAGINKIVDSVEDGFKRIKDVVAPLNADRCNERALSFGKKARFTSQNIAKKWSIIDSDEPGRTTIVLINEELGF</sequence>
<dbReference type="Pfam" id="PF02589">
    <property type="entry name" value="LUD_dom"/>
    <property type="match status" value="1"/>
</dbReference>
<organism evidence="2 3">
    <name type="scientific">Campylobacter corcagiensis</name>
    <dbReference type="NCBI Taxonomy" id="1448857"/>
    <lineage>
        <taxon>Bacteria</taxon>
        <taxon>Pseudomonadati</taxon>
        <taxon>Campylobacterota</taxon>
        <taxon>Epsilonproteobacteria</taxon>
        <taxon>Campylobacterales</taxon>
        <taxon>Campylobacteraceae</taxon>
        <taxon>Campylobacter</taxon>
    </lineage>
</organism>